<reference evidence="3" key="1">
    <citation type="submission" date="2010-03" db="EMBL/GenBank/DDBJ databases">
        <title>The complete chromosome of Tsukamurella paurometabola DSM 20162.</title>
        <authorList>
            <consortium name="US DOE Joint Genome Institute (JGI-PGF)"/>
            <person name="Lucas S."/>
            <person name="Copeland A."/>
            <person name="Lapidus A."/>
            <person name="Glavina del Rio T."/>
            <person name="Dalin E."/>
            <person name="Tice H."/>
            <person name="Bruce D."/>
            <person name="Goodwin L."/>
            <person name="Pitluck S."/>
            <person name="Kyrpides N."/>
            <person name="Mavromatis K."/>
            <person name="Ivanova N."/>
            <person name="Mikhailova N."/>
            <person name="Munk A.C."/>
            <person name="Brettin T."/>
            <person name="Detter J.C."/>
            <person name="Tapia R."/>
            <person name="Han C."/>
            <person name="Larimer F."/>
            <person name="Land M."/>
            <person name="Hauser L."/>
            <person name="Markowitz V."/>
            <person name="Cheng J.-F."/>
            <person name="Hugenholtz P."/>
            <person name="Woyke T."/>
            <person name="Wu D."/>
            <person name="Jando M."/>
            <person name="Brambilla E."/>
            <person name="Klenk H.-P."/>
            <person name="Eisen J.A."/>
        </authorList>
    </citation>
    <scope>NUCLEOTIDE SEQUENCE [LARGE SCALE GENOMIC DNA]</scope>
    <source>
        <strain evidence="3">ATCC 8368 / DSM 20162 / CCUG 35730 / CIP 100753 / JCM 10117 / KCTC 9821 / NBRC 16120 / NCIMB 702349 / NCTC 13040</strain>
    </source>
</reference>
<feature type="transmembrane region" description="Helical" evidence="1">
    <location>
        <begin position="36"/>
        <end position="55"/>
    </location>
</feature>
<feature type="transmembrane region" description="Helical" evidence="1">
    <location>
        <begin position="167"/>
        <end position="191"/>
    </location>
</feature>
<dbReference type="STRING" id="521096.Tpau_2086"/>
<keyword evidence="3" id="KW-1185">Reference proteome</keyword>
<name>D5UPE2_TSUPD</name>
<keyword evidence="1" id="KW-0812">Transmembrane</keyword>
<evidence type="ECO:0000313" key="2">
    <source>
        <dbReference type="EMBL" id="ADG78698.1"/>
    </source>
</evidence>
<keyword evidence="1" id="KW-0472">Membrane</keyword>
<feature type="transmembrane region" description="Helical" evidence="1">
    <location>
        <begin position="203"/>
        <end position="223"/>
    </location>
</feature>
<accession>D5UPE2</accession>
<reference evidence="2 3" key="2">
    <citation type="journal article" date="2011" name="Stand. Genomic Sci.">
        <title>Complete genome sequence of Tsukamurella paurometabola type strain (no. 33).</title>
        <authorList>
            <person name="Munk A.C."/>
            <person name="Lapidus A."/>
            <person name="Lucas S."/>
            <person name="Nolan M."/>
            <person name="Tice H."/>
            <person name="Cheng J.F."/>
            <person name="Del Rio T.G."/>
            <person name="Goodwin L."/>
            <person name="Pitluck S."/>
            <person name="Liolios K."/>
            <person name="Huntemann M."/>
            <person name="Ivanova N."/>
            <person name="Mavromatis K."/>
            <person name="Mikhailova N."/>
            <person name="Pati A."/>
            <person name="Chen A."/>
            <person name="Palaniappan K."/>
            <person name="Tapia R."/>
            <person name="Han C."/>
            <person name="Land M."/>
            <person name="Hauser L."/>
            <person name="Chang Y.J."/>
            <person name="Jeffries C.D."/>
            <person name="Brettin T."/>
            <person name="Yasawong M."/>
            <person name="Brambilla E.M."/>
            <person name="Rohde M."/>
            <person name="Sikorski J."/>
            <person name="Goker M."/>
            <person name="Detter J.C."/>
            <person name="Woyke T."/>
            <person name="Bristow J."/>
            <person name="Eisen J.A."/>
            <person name="Markowitz V."/>
            <person name="Hugenholtz P."/>
            <person name="Kyrpides N.C."/>
            <person name="Klenk H.P."/>
        </authorList>
    </citation>
    <scope>NUCLEOTIDE SEQUENCE [LARGE SCALE GENOMIC DNA]</scope>
    <source>
        <strain evidence="3">ATCC 8368 / DSM 20162 / CCUG 35730 / CIP 100753 / JCM 10117 / KCTC 9821 / NBRC 16120 / NCIMB 702349 / NCTC 13040</strain>
    </source>
</reference>
<gene>
    <name evidence="2" type="ordered locus">Tpau_2086</name>
</gene>
<evidence type="ECO:0000313" key="3">
    <source>
        <dbReference type="Proteomes" id="UP000001213"/>
    </source>
</evidence>
<dbReference type="Proteomes" id="UP000001213">
    <property type="component" value="Chromosome"/>
</dbReference>
<keyword evidence="1" id="KW-1133">Transmembrane helix</keyword>
<feature type="transmembrane region" description="Helical" evidence="1">
    <location>
        <begin position="67"/>
        <end position="87"/>
    </location>
</feature>
<proteinExistence type="predicted"/>
<evidence type="ECO:0000256" key="1">
    <source>
        <dbReference type="SAM" id="Phobius"/>
    </source>
</evidence>
<dbReference type="AlphaFoldDB" id="D5UPE2"/>
<dbReference type="RefSeq" id="WP_013126720.1">
    <property type="nucleotide sequence ID" value="NC_014158.1"/>
</dbReference>
<organism evidence="2 3">
    <name type="scientific">Tsukamurella paurometabola (strain ATCC 8368 / DSM 20162 / CCUG 35730 / CIP 100753 / JCM 10117 / KCTC 9821 / NBRC 16120 / NCIMB 702349 / NCTC 13040)</name>
    <name type="common">Corynebacterium paurometabolum</name>
    <dbReference type="NCBI Taxonomy" id="521096"/>
    <lineage>
        <taxon>Bacteria</taxon>
        <taxon>Bacillati</taxon>
        <taxon>Actinomycetota</taxon>
        <taxon>Actinomycetes</taxon>
        <taxon>Mycobacteriales</taxon>
        <taxon>Tsukamurellaceae</taxon>
        <taxon>Tsukamurella</taxon>
    </lineage>
</organism>
<dbReference type="EMBL" id="CP001966">
    <property type="protein sequence ID" value="ADG78698.1"/>
    <property type="molecule type" value="Genomic_DNA"/>
</dbReference>
<protein>
    <submittedName>
        <fullName evidence="2">Uncharacterized protein</fullName>
    </submittedName>
</protein>
<feature type="transmembrane region" description="Helical" evidence="1">
    <location>
        <begin position="6"/>
        <end position="24"/>
    </location>
</feature>
<dbReference type="KEGG" id="tpr:Tpau_2086"/>
<dbReference type="HOGENOM" id="CLU_902971_0_0_11"/>
<sequence length="308" mass="32513">MGDQATTGVVFALIAVAYLGPGRVDALGRFRETQRSLLVVGFLIAVFGNGLLVWATEAEKTMYGPPTWAVTLPVACSLVVVAAAVTVRNPSSPPQRMTAPVSPGPRELIGVPAVCAVYAVLALAKVLDTGRRNRDAFGYAPTLPPAVTDRYANEPLPRYETYLSDRWVIAAAIAVVVLTLATIAAGQAIVRDDDPDRPGVAQHVARLGAGAALIAGTGTALWASRAVSRIGTENREHYDQAQRLLIEAGVSNAGLESPRDLQGAASALETVGNLPNLIGWTLMFLVLGRVFVTNGIRDRRGEVSSPVR</sequence>